<dbReference type="InterPro" id="IPR016035">
    <property type="entry name" value="Acyl_Trfase/lysoPLipase"/>
</dbReference>
<dbReference type="Gene3D" id="3.30.70.250">
    <property type="entry name" value="Malonyl-CoA ACP transacylase, ACP-binding"/>
    <property type="match status" value="1"/>
</dbReference>
<sequence length="502" mass="54832">MGFSLLKRSRFEHRAVLLDGAEVAEGQATRRKLAVLFSGQGSQRIGMGKELYERFPAFRKALDAVLEHVDVRDVMWGDDTEALNQTGNTQRALFAIEVALFRLAEAFGIEPDHVGGHSVGEIAAAHVAGVLSLEDAAKLVNARAALMQALPAGGAMIAVEAAEEEVTITDQVSIAAINGPMSLVLAGEESAVEQIADGFAAQGRKTKRLPVSHAFHSPLMEPMLEDFRAVVTALNLVAPRIPVVSNLTGRIVSTELTEPEYWVRHVRETVRFADGVRELEAAGVNAFLEIGPDGVLSALGGERRPRAAQGPRRNDGMAHRARATPRRGHRRRVDCCVRRCQSEAGRHPDVRVRPRPLLADADGPGRRRVRARPRARRSPAARRGDVGRPRRLRGVHQPARGGVPGDGVRGDRVQGSRPGRVRHCRGAHRHRADHARRASGVDRRAGQRKARSHRLHATRRRTALHPDRHRNSCRGRVPCRLHGERVAAEGRDGDRRAGLAGG</sequence>
<evidence type="ECO:0000256" key="2">
    <source>
        <dbReference type="ARBA" id="ARBA00023315"/>
    </source>
</evidence>
<dbReference type="InterPro" id="IPR001227">
    <property type="entry name" value="Ac_transferase_dom_sf"/>
</dbReference>
<organism evidence="5 6">
    <name type="scientific">Lentzea indica</name>
    <dbReference type="NCBI Taxonomy" id="2604800"/>
    <lineage>
        <taxon>Bacteria</taxon>
        <taxon>Bacillati</taxon>
        <taxon>Actinomycetota</taxon>
        <taxon>Actinomycetes</taxon>
        <taxon>Pseudonocardiales</taxon>
        <taxon>Pseudonocardiaceae</taxon>
        <taxon>Lentzea</taxon>
    </lineage>
</organism>
<dbReference type="InterPro" id="IPR016036">
    <property type="entry name" value="Malonyl_transacylase_ACP-bd"/>
</dbReference>
<feature type="region of interest" description="Disordered" evidence="3">
    <location>
        <begin position="347"/>
        <end position="457"/>
    </location>
</feature>
<dbReference type="InterPro" id="IPR050091">
    <property type="entry name" value="PKS_NRPS_Biosynth_Enz"/>
</dbReference>
<protein>
    <submittedName>
        <fullName evidence="5">Acyltransferase domain-containing protein</fullName>
    </submittedName>
</protein>
<dbReference type="GO" id="GO:0016746">
    <property type="term" value="F:acyltransferase activity"/>
    <property type="evidence" value="ECO:0007669"/>
    <property type="project" value="UniProtKB-KW"/>
</dbReference>
<dbReference type="Pfam" id="PF00698">
    <property type="entry name" value="Acyl_transf_1"/>
    <property type="match status" value="1"/>
</dbReference>
<feature type="region of interest" description="Disordered" evidence="3">
    <location>
        <begin position="300"/>
        <end position="331"/>
    </location>
</feature>
<keyword evidence="6" id="KW-1185">Reference proteome</keyword>
<feature type="compositionally biased region" description="Basic residues" evidence="3">
    <location>
        <begin position="319"/>
        <end position="331"/>
    </location>
</feature>
<dbReference type="EMBL" id="VSRL01000010">
    <property type="protein sequence ID" value="NKE56140.1"/>
    <property type="molecule type" value="Genomic_DNA"/>
</dbReference>
<dbReference type="SUPFAM" id="SSF52151">
    <property type="entry name" value="FabD/lysophospholipase-like"/>
    <property type="match status" value="1"/>
</dbReference>
<proteinExistence type="predicted"/>
<dbReference type="Gene3D" id="3.40.366.10">
    <property type="entry name" value="Malonyl-Coenzyme A Acyl Carrier Protein, domain 2"/>
    <property type="match status" value="1"/>
</dbReference>
<evidence type="ECO:0000256" key="3">
    <source>
        <dbReference type="SAM" id="MobiDB-lite"/>
    </source>
</evidence>
<feature type="compositionally biased region" description="Basic and acidic residues" evidence="3">
    <location>
        <begin position="435"/>
        <end position="445"/>
    </location>
</feature>
<gene>
    <name evidence="5" type="ORF">FXN61_04565</name>
</gene>
<evidence type="ECO:0000313" key="6">
    <source>
        <dbReference type="Proteomes" id="UP001515943"/>
    </source>
</evidence>
<feature type="compositionally biased region" description="Basic residues" evidence="3">
    <location>
        <begin position="446"/>
        <end position="457"/>
    </location>
</feature>
<keyword evidence="2 5" id="KW-0012">Acyltransferase</keyword>
<name>A0ABX1FB46_9PSEU</name>
<dbReference type="PANTHER" id="PTHR43775:SF51">
    <property type="entry name" value="INACTIVE PHENOLPHTHIOCEROL SYNTHESIS POLYKETIDE SYNTHASE TYPE I PKS1-RELATED"/>
    <property type="match status" value="1"/>
</dbReference>
<feature type="compositionally biased region" description="Basic residues" evidence="3">
    <location>
        <begin position="366"/>
        <end position="380"/>
    </location>
</feature>
<evidence type="ECO:0000259" key="4">
    <source>
        <dbReference type="SMART" id="SM00827"/>
    </source>
</evidence>
<dbReference type="InterPro" id="IPR014043">
    <property type="entry name" value="Acyl_transferase_dom"/>
</dbReference>
<feature type="domain" description="Malonyl-CoA:ACP transacylase (MAT)" evidence="4">
    <location>
        <begin position="36"/>
        <end position="329"/>
    </location>
</feature>
<accession>A0ABX1FB46</accession>
<keyword evidence="1" id="KW-0808">Transferase</keyword>
<reference evidence="5 6" key="1">
    <citation type="submission" date="2019-08" db="EMBL/GenBank/DDBJ databases">
        <title>Lentzea from Indian Himalayas.</title>
        <authorList>
            <person name="Mandal S."/>
            <person name="Mallick Gupta A."/>
            <person name="Maiti P.K."/>
            <person name="Sarkar J."/>
            <person name="Mandal S."/>
        </authorList>
    </citation>
    <scope>NUCLEOTIDE SEQUENCE [LARGE SCALE GENOMIC DNA]</scope>
    <source>
        <strain evidence="5 6">PSKA42</strain>
    </source>
</reference>
<dbReference type="Proteomes" id="UP001515943">
    <property type="component" value="Unassembled WGS sequence"/>
</dbReference>
<dbReference type="PANTHER" id="PTHR43775">
    <property type="entry name" value="FATTY ACID SYNTHASE"/>
    <property type="match status" value="1"/>
</dbReference>
<evidence type="ECO:0000313" key="5">
    <source>
        <dbReference type="EMBL" id="NKE56140.1"/>
    </source>
</evidence>
<evidence type="ECO:0000256" key="1">
    <source>
        <dbReference type="ARBA" id="ARBA00022679"/>
    </source>
</evidence>
<dbReference type="SMART" id="SM00827">
    <property type="entry name" value="PKS_AT"/>
    <property type="match status" value="1"/>
</dbReference>
<comment type="caution">
    <text evidence="5">The sequence shown here is derived from an EMBL/GenBank/DDBJ whole genome shotgun (WGS) entry which is preliminary data.</text>
</comment>
<dbReference type="SUPFAM" id="SSF55048">
    <property type="entry name" value="Probable ACP-binding domain of malonyl-CoA ACP transacylase"/>
    <property type="match status" value="1"/>
</dbReference>
<feature type="compositionally biased region" description="Basic residues" evidence="3">
    <location>
        <begin position="419"/>
        <end position="434"/>
    </location>
</feature>